<dbReference type="AlphaFoldDB" id="A0A078AHU9"/>
<dbReference type="Proteomes" id="UP000039865">
    <property type="component" value="Unassembled WGS sequence"/>
</dbReference>
<proteinExistence type="predicted"/>
<feature type="coiled-coil region" evidence="1">
    <location>
        <begin position="485"/>
        <end position="515"/>
    </location>
</feature>
<evidence type="ECO:0000256" key="1">
    <source>
        <dbReference type="SAM" id="Coils"/>
    </source>
</evidence>
<feature type="compositionally biased region" description="Basic and acidic residues" evidence="2">
    <location>
        <begin position="463"/>
        <end position="478"/>
    </location>
</feature>
<name>A0A078AHU9_STYLE</name>
<keyword evidence="1" id="KW-0175">Coiled coil</keyword>
<accession>A0A078AHU9</accession>
<evidence type="ECO:0000313" key="3">
    <source>
        <dbReference type="EMBL" id="CDW81471.1"/>
    </source>
</evidence>
<organism evidence="3 4">
    <name type="scientific">Stylonychia lemnae</name>
    <name type="common">Ciliate</name>
    <dbReference type="NCBI Taxonomy" id="5949"/>
    <lineage>
        <taxon>Eukaryota</taxon>
        <taxon>Sar</taxon>
        <taxon>Alveolata</taxon>
        <taxon>Ciliophora</taxon>
        <taxon>Intramacronucleata</taxon>
        <taxon>Spirotrichea</taxon>
        <taxon>Stichotrichia</taxon>
        <taxon>Sporadotrichida</taxon>
        <taxon>Oxytrichidae</taxon>
        <taxon>Stylonychinae</taxon>
        <taxon>Stylonychia</taxon>
    </lineage>
</organism>
<feature type="region of interest" description="Disordered" evidence="2">
    <location>
        <begin position="164"/>
        <end position="200"/>
    </location>
</feature>
<feature type="compositionally biased region" description="Polar residues" evidence="2">
    <location>
        <begin position="308"/>
        <end position="324"/>
    </location>
</feature>
<dbReference type="OrthoDB" id="10683256at2759"/>
<gene>
    <name evidence="3" type="primary">Contig18414.g19561</name>
    <name evidence="3" type="ORF">STYLEM_10488</name>
</gene>
<dbReference type="EMBL" id="CCKQ01009981">
    <property type="protein sequence ID" value="CDW81471.1"/>
    <property type="molecule type" value="Genomic_DNA"/>
</dbReference>
<keyword evidence="4" id="KW-1185">Reference proteome</keyword>
<feature type="region of interest" description="Disordered" evidence="2">
    <location>
        <begin position="448"/>
        <end position="478"/>
    </location>
</feature>
<sequence>MSSIYNLFKSFRKYEGIDPEKLKELFPNISNKQTYNIEEVYTRPLSPQKLNKQTYLEIFNSTKEAQKKPLNFINYSNHNYNVVSNEVVPKTIYSQYHTKRLDYESQIPLYRDAKSELDKKHNLVIAEKILDYGKFDKIEQARRQMRMNMKSYIIKNIKKTKDKANQNSLMTSLNVSSTSKKSKKFTSLQDSPKNQDKQKNFNAQNFYKYLQENQPKSVIQLKQNTSDYLQNSERNLISIRPKEIIKNTIQTLDPRRNYSNNRDTISVVGKQNSIKENAYSQVDVEINYDDPRRNMPKSTRLQIKRRSNQSQQSGSTLNRKNLNQLSKEDIGVNLKTNQYTLRDLQPSENGQSQISDSAFSKRWQNLENFVNRKRSQKAKDEIISQAQEYLDRSRKGSQQDIQSIKSERAKQRYRSQINPIETIRDENESENSLNRDLQDQDLYDDIISDRDLDPYSDDEQGQIDDHQQSKDSYRKFDKQEYDTRVQELKDKLIYEQNKREELERMILKLKENKKQPNL</sequence>
<dbReference type="OMA" id="NQCESTQ"/>
<protein>
    <submittedName>
        <fullName evidence="3">Uncharacterized protein</fullName>
    </submittedName>
</protein>
<feature type="compositionally biased region" description="Polar residues" evidence="2">
    <location>
        <begin position="165"/>
        <end position="175"/>
    </location>
</feature>
<evidence type="ECO:0000256" key="2">
    <source>
        <dbReference type="SAM" id="MobiDB-lite"/>
    </source>
</evidence>
<feature type="region of interest" description="Disordered" evidence="2">
    <location>
        <begin position="389"/>
        <end position="416"/>
    </location>
</feature>
<evidence type="ECO:0000313" key="4">
    <source>
        <dbReference type="Proteomes" id="UP000039865"/>
    </source>
</evidence>
<feature type="region of interest" description="Disordered" evidence="2">
    <location>
        <begin position="287"/>
        <end position="324"/>
    </location>
</feature>
<dbReference type="InParanoid" id="A0A078AHU9"/>
<reference evidence="3 4" key="1">
    <citation type="submission" date="2014-06" db="EMBL/GenBank/DDBJ databases">
        <authorList>
            <person name="Swart Estienne"/>
        </authorList>
    </citation>
    <scope>NUCLEOTIDE SEQUENCE [LARGE SCALE GENOMIC DNA]</scope>
    <source>
        <strain evidence="3 4">130c</strain>
    </source>
</reference>